<feature type="non-terminal residue" evidence="1">
    <location>
        <position position="1"/>
    </location>
</feature>
<proteinExistence type="predicted"/>
<reference evidence="1" key="1">
    <citation type="submission" date="2020-07" db="EMBL/GenBank/DDBJ databases">
        <authorList>
            <person name="Nazaruddin N."/>
        </authorList>
    </citation>
    <scope>NUCLEOTIDE SEQUENCE</scope>
</reference>
<dbReference type="AlphaFoldDB" id="A0A6V7HC20"/>
<dbReference type="Proteomes" id="UP000752696">
    <property type="component" value="Unassembled WGS sequence"/>
</dbReference>
<evidence type="ECO:0000313" key="1">
    <source>
        <dbReference type="EMBL" id="CAD1476701.1"/>
    </source>
</evidence>
<sequence>ISSVYFVSVSTLHHYFIDSNTISTNNTESQYYLS</sequence>
<accession>A0A6V7HC20</accession>
<name>A0A6V7HC20_9HYME</name>
<protein>
    <submittedName>
        <fullName evidence="1">Uncharacterized protein</fullName>
    </submittedName>
</protein>
<evidence type="ECO:0000313" key="2">
    <source>
        <dbReference type="Proteomes" id="UP000752696"/>
    </source>
</evidence>
<feature type="non-terminal residue" evidence="1">
    <location>
        <position position="34"/>
    </location>
</feature>
<keyword evidence="2" id="KW-1185">Reference proteome</keyword>
<gene>
    <name evidence="1" type="ORF">MHI_LOCUS666149</name>
</gene>
<organism evidence="1 2">
    <name type="scientific">Heterotrigona itama</name>
    <dbReference type="NCBI Taxonomy" id="395501"/>
    <lineage>
        <taxon>Eukaryota</taxon>
        <taxon>Metazoa</taxon>
        <taxon>Ecdysozoa</taxon>
        <taxon>Arthropoda</taxon>
        <taxon>Hexapoda</taxon>
        <taxon>Insecta</taxon>
        <taxon>Pterygota</taxon>
        <taxon>Neoptera</taxon>
        <taxon>Endopterygota</taxon>
        <taxon>Hymenoptera</taxon>
        <taxon>Apocrita</taxon>
        <taxon>Aculeata</taxon>
        <taxon>Apoidea</taxon>
        <taxon>Anthophila</taxon>
        <taxon>Apidae</taxon>
        <taxon>Heterotrigona</taxon>
    </lineage>
</organism>
<comment type="caution">
    <text evidence="1">The sequence shown here is derived from an EMBL/GenBank/DDBJ whole genome shotgun (WGS) entry which is preliminary data.</text>
</comment>
<dbReference type="EMBL" id="CAJDYZ010009516">
    <property type="protein sequence ID" value="CAD1476701.1"/>
    <property type="molecule type" value="Genomic_DNA"/>
</dbReference>